<evidence type="ECO:0000256" key="1">
    <source>
        <dbReference type="ARBA" id="ARBA00004635"/>
    </source>
</evidence>
<comment type="subcellular location">
    <subcellularLocation>
        <location evidence="1">Membrane</location>
        <topology evidence="1">Lipid-anchor</topology>
    </subcellularLocation>
</comment>
<protein>
    <recommendedName>
        <fullName evidence="6">Lipoprotein</fullName>
    </recommendedName>
</protein>
<dbReference type="PANTHER" id="PTHR30429">
    <property type="entry name" value="D-METHIONINE-BINDING LIPOPROTEIN METQ"/>
    <property type="match status" value="1"/>
</dbReference>
<comment type="caution">
    <text evidence="9">The sequence shown here is derived from an EMBL/GenBank/DDBJ whole genome shotgun (WGS) entry which is preliminary data.</text>
</comment>
<gene>
    <name evidence="9" type="ORF">FD29_GL000572</name>
</gene>
<dbReference type="InterPro" id="IPR004872">
    <property type="entry name" value="Lipoprotein_NlpA"/>
</dbReference>
<dbReference type="Pfam" id="PF03180">
    <property type="entry name" value="Lipoprotein_9"/>
    <property type="match status" value="1"/>
</dbReference>
<keyword evidence="4" id="KW-0564">Palmitate</keyword>
<proteinExistence type="inferred from homology"/>
<dbReference type="PANTHER" id="PTHR30429:SF3">
    <property type="entry name" value="LIPOPROTEIN"/>
    <property type="match status" value="1"/>
</dbReference>
<evidence type="ECO:0000256" key="3">
    <source>
        <dbReference type="ARBA" id="ARBA00023136"/>
    </source>
</evidence>
<dbReference type="PIRSF" id="PIRSF002854">
    <property type="entry name" value="MetQ"/>
    <property type="match status" value="1"/>
</dbReference>
<dbReference type="EMBL" id="AZEZ01000017">
    <property type="protein sequence ID" value="KRL45317.1"/>
    <property type="molecule type" value="Genomic_DNA"/>
</dbReference>
<keyword evidence="3 8" id="KW-0472">Membrane</keyword>
<feature type="transmembrane region" description="Helical" evidence="8">
    <location>
        <begin position="21"/>
        <end position="37"/>
    </location>
</feature>
<dbReference type="STRING" id="1423770.FD29_GL000572"/>
<dbReference type="OrthoDB" id="9812878at2"/>
<dbReference type="SUPFAM" id="SSF53850">
    <property type="entry name" value="Periplasmic binding protein-like II"/>
    <property type="match status" value="1"/>
</dbReference>
<keyword evidence="8" id="KW-0812">Transmembrane</keyword>
<evidence type="ECO:0000256" key="8">
    <source>
        <dbReference type="SAM" id="Phobius"/>
    </source>
</evidence>
<keyword evidence="8" id="KW-1133">Transmembrane helix</keyword>
<evidence type="ECO:0000256" key="6">
    <source>
        <dbReference type="PIRNR" id="PIRNR002854"/>
    </source>
</evidence>
<keyword evidence="5 6" id="KW-0449">Lipoprotein</keyword>
<feature type="lipid moiety-binding region" description="S-diacylglycerol cysteine" evidence="7">
    <location>
        <position position="38"/>
    </location>
</feature>
<accession>A0A0R1QSV0</accession>
<dbReference type="Proteomes" id="UP000050872">
    <property type="component" value="Unassembled WGS sequence"/>
</dbReference>
<name>A0A0R1QSV0_9LACO</name>
<evidence type="ECO:0000256" key="5">
    <source>
        <dbReference type="ARBA" id="ARBA00023288"/>
    </source>
</evidence>
<evidence type="ECO:0000256" key="7">
    <source>
        <dbReference type="PIRSR" id="PIRSR002854-1"/>
    </source>
</evidence>
<dbReference type="GO" id="GO:0016020">
    <property type="term" value="C:membrane"/>
    <property type="evidence" value="ECO:0007669"/>
    <property type="project" value="UniProtKB-SubCell"/>
</dbReference>
<keyword evidence="10" id="KW-1185">Reference proteome</keyword>
<evidence type="ECO:0000256" key="4">
    <source>
        <dbReference type="ARBA" id="ARBA00023139"/>
    </source>
</evidence>
<dbReference type="PATRIC" id="fig|1423770.3.peg.583"/>
<sequence>MGAPFLFKLRRRITLKNRIKGIFLIFITTLSLFILAGCGNNQAGTTVKVGITGSNDPALQKVAQIVKKEGINIKVVEFSDYSQPNTALAQGEIDMNDFQTYTFQSDWNKKHKTDIVTLGQTVVAPMSLFSKKITNLNQLKKGDKIAIPNDVTNEGRALQLLESAGLIKLDDSKIPSLRDIKENKIGLKISSLDAGQTAKSLDDVTAACVNSGVASDAKLDPKNAVYREKITAKSKPYVNILSANAKDKNNKTFKKIVKAYHTKEVAEVVRKEFHGYEMPAWEYKILQ</sequence>
<keyword evidence="2" id="KW-0732">Signal</keyword>
<dbReference type="Gene3D" id="3.40.190.10">
    <property type="entry name" value="Periplasmic binding protein-like II"/>
    <property type="match status" value="2"/>
</dbReference>
<evidence type="ECO:0000313" key="10">
    <source>
        <dbReference type="Proteomes" id="UP000050872"/>
    </source>
</evidence>
<reference evidence="9 10" key="1">
    <citation type="journal article" date="2015" name="Genome Announc.">
        <title>Expanding the biotechnology potential of lactobacilli through comparative genomics of 213 strains and associated genera.</title>
        <authorList>
            <person name="Sun Z."/>
            <person name="Harris H.M."/>
            <person name="McCann A."/>
            <person name="Guo C."/>
            <person name="Argimon S."/>
            <person name="Zhang W."/>
            <person name="Yang X."/>
            <person name="Jeffery I.B."/>
            <person name="Cooney J.C."/>
            <person name="Kagawa T.F."/>
            <person name="Liu W."/>
            <person name="Song Y."/>
            <person name="Salvetti E."/>
            <person name="Wrobel A."/>
            <person name="Rasinkangas P."/>
            <person name="Parkhill J."/>
            <person name="Rea M.C."/>
            <person name="O'Sullivan O."/>
            <person name="Ritari J."/>
            <person name="Douillard F.P."/>
            <person name="Paul Ross R."/>
            <person name="Yang R."/>
            <person name="Briner A.E."/>
            <person name="Felis G.E."/>
            <person name="de Vos W.M."/>
            <person name="Barrangou R."/>
            <person name="Klaenhammer T.R."/>
            <person name="Caufield P.W."/>
            <person name="Cui Y."/>
            <person name="Zhang H."/>
            <person name="O'Toole P.W."/>
        </authorList>
    </citation>
    <scope>NUCLEOTIDE SEQUENCE [LARGE SCALE GENOMIC DNA]</scope>
    <source>
        <strain evidence="9 10">DSM 14500</strain>
    </source>
</reference>
<dbReference type="AlphaFoldDB" id="A0A0R1QSV0"/>
<evidence type="ECO:0000256" key="2">
    <source>
        <dbReference type="ARBA" id="ARBA00022729"/>
    </source>
</evidence>
<comment type="similarity">
    <text evidence="6">Belongs to the nlpA lipoprotein family.</text>
</comment>
<evidence type="ECO:0000313" key="9">
    <source>
        <dbReference type="EMBL" id="KRL45317.1"/>
    </source>
</evidence>
<organism evidence="9 10">
    <name type="scientific">Companilactobacillus mindensis DSM 14500</name>
    <dbReference type="NCBI Taxonomy" id="1423770"/>
    <lineage>
        <taxon>Bacteria</taxon>
        <taxon>Bacillati</taxon>
        <taxon>Bacillota</taxon>
        <taxon>Bacilli</taxon>
        <taxon>Lactobacillales</taxon>
        <taxon>Lactobacillaceae</taxon>
        <taxon>Companilactobacillus</taxon>
    </lineage>
</organism>